<gene>
    <name evidence="3" type="ORF">FC72_GL000393</name>
</gene>
<evidence type="ECO:0008006" key="5">
    <source>
        <dbReference type="Google" id="ProtNLM"/>
    </source>
</evidence>
<feature type="compositionally biased region" description="Polar residues" evidence="1">
    <location>
        <begin position="108"/>
        <end position="131"/>
    </location>
</feature>
<evidence type="ECO:0000313" key="4">
    <source>
        <dbReference type="Proteomes" id="UP000050929"/>
    </source>
</evidence>
<dbReference type="EMBL" id="AZDG01000011">
    <property type="protein sequence ID" value="KRK64509.1"/>
    <property type="molecule type" value="Genomic_DNA"/>
</dbReference>
<reference evidence="3 4" key="1">
    <citation type="journal article" date="2015" name="Genome Announc.">
        <title>Expanding the biotechnology potential of lactobacilli through comparative genomics of 213 strains and associated genera.</title>
        <authorList>
            <person name="Sun Z."/>
            <person name="Harris H.M."/>
            <person name="McCann A."/>
            <person name="Guo C."/>
            <person name="Argimon S."/>
            <person name="Zhang W."/>
            <person name="Yang X."/>
            <person name="Jeffery I.B."/>
            <person name="Cooney J.C."/>
            <person name="Kagawa T.F."/>
            <person name="Liu W."/>
            <person name="Song Y."/>
            <person name="Salvetti E."/>
            <person name="Wrobel A."/>
            <person name="Rasinkangas P."/>
            <person name="Parkhill J."/>
            <person name="Rea M.C."/>
            <person name="O'Sullivan O."/>
            <person name="Ritari J."/>
            <person name="Douillard F.P."/>
            <person name="Paul Ross R."/>
            <person name="Yang R."/>
            <person name="Briner A.E."/>
            <person name="Felis G.E."/>
            <person name="de Vos W.M."/>
            <person name="Barrangou R."/>
            <person name="Klaenhammer T.R."/>
            <person name="Caufield P.W."/>
            <person name="Cui Y."/>
            <person name="Zhang H."/>
            <person name="O'Toole P.W."/>
        </authorList>
    </citation>
    <scope>NUCLEOTIDE SEQUENCE [LARGE SCALE GENOMIC DNA]</scope>
    <source>
        <strain evidence="3 4">DSM 20183</strain>
    </source>
</reference>
<keyword evidence="2" id="KW-0732">Signal</keyword>
<keyword evidence="4" id="KW-1185">Reference proteome</keyword>
<dbReference type="Proteomes" id="UP000050929">
    <property type="component" value="Unassembled WGS sequence"/>
</dbReference>
<dbReference type="RefSeq" id="WP_083480769.1">
    <property type="nucleotide sequence ID" value="NZ_AZDG01000011.1"/>
</dbReference>
<accession>A0A0R1IYY0</accession>
<name>A0A0R1IYY0_9LACO</name>
<organism evidence="3 4">
    <name type="scientific">Companilactobacillus tucceti DSM 20183</name>
    <dbReference type="NCBI Taxonomy" id="1423811"/>
    <lineage>
        <taxon>Bacteria</taxon>
        <taxon>Bacillati</taxon>
        <taxon>Bacillota</taxon>
        <taxon>Bacilli</taxon>
        <taxon>Lactobacillales</taxon>
        <taxon>Lactobacillaceae</taxon>
        <taxon>Companilactobacillus</taxon>
    </lineage>
</organism>
<evidence type="ECO:0000313" key="3">
    <source>
        <dbReference type="EMBL" id="KRK64509.1"/>
    </source>
</evidence>
<feature type="signal peptide" evidence="2">
    <location>
        <begin position="1"/>
        <end position="29"/>
    </location>
</feature>
<dbReference type="STRING" id="1423811.FC72_GL000393"/>
<dbReference type="PATRIC" id="fig|1423811.3.peg.394"/>
<feature type="region of interest" description="Disordered" evidence="1">
    <location>
        <begin position="104"/>
        <end position="131"/>
    </location>
</feature>
<dbReference type="AlphaFoldDB" id="A0A0R1IYY0"/>
<comment type="caution">
    <text evidence="3">The sequence shown here is derived from an EMBL/GenBank/DDBJ whole genome shotgun (WGS) entry which is preliminary data.</text>
</comment>
<protein>
    <recommendedName>
        <fullName evidence="5">Cell surface protein</fullName>
    </recommendedName>
</protein>
<sequence length="220" mass="23479">MIKQTKIKALFVAGLMLVVGTGYSVNAYAATQNNSDQMTSNVGDFNGTLSGLTDNGENAKKLNEKISLPGDKEFIPGIKYSEKDHHMEDVDLAPEKPVVNQVKADVEQPSQPVTQSATQAPAETSQPNQTASQNVGTFKISFYDPAVLGSNMGYGGVATNLGVIPRGTRLKITTAQGDVWYRTVNDTGTFAASNPYQIDVAMPNNMIPSYGITSATVEIV</sequence>
<evidence type="ECO:0000256" key="1">
    <source>
        <dbReference type="SAM" id="MobiDB-lite"/>
    </source>
</evidence>
<feature type="chain" id="PRO_5006405729" description="Cell surface protein" evidence="2">
    <location>
        <begin position="30"/>
        <end position="220"/>
    </location>
</feature>
<evidence type="ECO:0000256" key="2">
    <source>
        <dbReference type="SAM" id="SignalP"/>
    </source>
</evidence>
<proteinExistence type="predicted"/>